<dbReference type="GO" id="GO:0004648">
    <property type="term" value="F:O-phospho-L-serine:2-oxoglutarate aminotransferase activity"/>
    <property type="evidence" value="ECO:0007669"/>
    <property type="project" value="UniProtKB-UniRule"/>
</dbReference>
<evidence type="ECO:0000256" key="9">
    <source>
        <dbReference type="ARBA" id="ARBA00023299"/>
    </source>
</evidence>
<dbReference type="Proteomes" id="UP000032233">
    <property type="component" value="Unassembled WGS sequence"/>
</dbReference>
<organism evidence="14 15">
    <name type="scientific">Dethiosulfatarculus sandiegensis</name>
    <dbReference type="NCBI Taxonomy" id="1429043"/>
    <lineage>
        <taxon>Bacteria</taxon>
        <taxon>Pseudomonadati</taxon>
        <taxon>Thermodesulfobacteriota</taxon>
        <taxon>Desulfarculia</taxon>
        <taxon>Desulfarculales</taxon>
        <taxon>Desulfarculaceae</taxon>
        <taxon>Dethiosulfatarculus</taxon>
    </lineage>
</organism>
<evidence type="ECO:0000256" key="11">
    <source>
        <dbReference type="ARBA" id="ARBA00049007"/>
    </source>
</evidence>
<evidence type="ECO:0000256" key="1">
    <source>
        <dbReference type="ARBA" id="ARBA00004915"/>
    </source>
</evidence>
<feature type="modified residue" description="N6-(pyridoxal phosphate)lysine" evidence="12">
    <location>
        <position position="194"/>
    </location>
</feature>
<dbReference type="InParanoid" id="A0A0D2JBQ9"/>
<dbReference type="GO" id="GO:0006564">
    <property type="term" value="P:L-serine biosynthetic process"/>
    <property type="evidence" value="ECO:0007669"/>
    <property type="project" value="UniProtKB-UniRule"/>
</dbReference>
<keyword evidence="8 12" id="KW-0664">Pyridoxine biosynthesis</keyword>
<dbReference type="UniPathway" id="UPA00135">
    <property type="reaction ID" value="UER00197"/>
</dbReference>
<keyword evidence="12" id="KW-0963">Cytoplasm</keyword>
<dbReference type="Pfam" id="PF00266">
    <property type="entry name" value="Aminotran_5"/>
    <property type="match status" value="1"/>
</dbReference>
<protein>
    <recommendedName>
        <fullName evidence="12">Phosphoserine aminotransferase</fullName>
        <ecNumber evidence="12">2.6.1.52</ecNumber>
    </recommendedName>
    <alternativeName>
        <fullName evidence="12">Phosphohydroxythreonine aminotransferase</fullName>
        <shortName evidence="12">PSAT</shortName>
    </alternativeName>
</protein>
<keyword evidence="15" id="KW-1185">Reference proteome</keyword>
<feature type="binding site" evidence="12">
    <location>
        <begin position="77"/>
        <end position="78"/>
    </location>
    <ligand>
        <name>pyridoxal 5'-phosphate</name>
        <dbReference type="ChEBI" id="CHEBI:597326"/>
    </ligand>
</feature>
<dbReference type="InterPro" id="IPR015422">
    <property type="entry name" value="PyrdxlP-dep_Trfase_small"/>
</dbReference>
<name>A0A0D2JBQ9_9BACT</name>
<evidence type="ECO:0000313" key="15">
    <source>
        <dbReference type="Proteomes" id="UP000032233"/>
    </source>
</evidence>
<evidence type="ECO:0000313" key="14">
    <source>
        <dbReference type="EMBL" id="KIX15574.1"/>
    </source>
</evidence>
<dbReference type="FunFam" id="3.40.640.10:FF:000010">
    <property type="entry name" value="Phosphoserine aminotransferase"/>
    <property type="match status" value="1"/>
</dbReference>
<comment type="catalytic activity">
    <reaction evidence="11 12">
        <text>O-phospho-L-serine + 2-oxoglutarate = 3-phosphooxypyruvate + L-glutamate</text>
        <dbReference type="Rhea" id="RHEA:14329"/>
        <dbReference type="ChEBI" id="CHEBI:16810"/>
        <dbReference type="ChEBI" id="CHEBI:18110"/>
        <dbReference type="ChEBI" id="CHEBI:29985"/>
        <dbReference type="ChEBI" id="CHEBI:57524"/>
        <dbReference type="EC" id="2.6.1.52"/>
    </reaction>
</comment>
<evidence type="ECO:0000259" key="13">
    <source>
        <dbReference type="Pfam" id="PF00266"/>
    </source>
</evidence>
<comment type="pathway">
    <text evidence="2 12">Amino-acid biosynthesis; L-serine biosynthesis; L-serine from 3-phospho-D-glycerate: step 2/3.</text>
</comment>
<proteinExistence type="inferred from homology"/>
<dbReference type="UniPathway" id="UPA00244">
    <property type="reaction ID" value="UER00311"/>
</dbReference>
<evidence type="ECO:0000256" key="10">
    <source>
        <dbReference type="ARBA" id="ARBA00047630"/>
    </source>
</evidence>
<comment type="function">
    <text evidence="12">Catalyzes the reversible conversion of 3-phosphohydroxypyruvate to phosphoserine and of 3-hydroxy-2-oxo-4-phosphonooxybutanoate to phosphohydroxythreonine.</text>
</comment>
<dbReference type="RefSeq" id="WP_044346630.1">
    <property type="nucleotide sequence ID" value="NZ_AZAC01000002.1"/>
</dbReference>
<feature type="binding site" evidence="12">
    <location>
        <position position="43"/>
    </location>
    <ligand>
        <name>L-glutamate</name>
        <dbReference type="ChEBI" id="CHEBI:29985"/>
    </ligand>
</feature>
<evidence type="ECO:0000256" key="3">
    <source>
        <dbReference type="ARBA" id="ARBA00006904"/>
    </source>
</evidence>
<dbReference type="InterPro" id="IPR015424">
    <property type="entry name" value="PyrdxlP-dep_Trfase"/>
</dbReference>
<evidence type="ECO:0000256" key="12">
    <source>
        <dbReference type="HAMAP-Rule" id="MF_00160"/>
    </source>
</evidence>
<dbReference type="PANTHER" id="PTHR43247">
    <property type="entry name" value="PHOSPHOSERINE AMINOTRANSFERASE"/>
    <property type="match status" value="1"/>
</dbReference>
<comment type="subcellular location">
    <subcellularLocation>
        <location evidence="12">Cytoplasm</location>
    </subcellularLocation>
</comment>
<evidence type="ECO:0000256" key="5">
    <source>
        <dbReference type="ARBA" id="ARBA00022605"/>
    </source>
</evidence>
<dbReference type="OrthoDB" id="9809412at2"/>
<dbReference type="GO" id="GO:0008615">
    <property type="term" value="P:pyridoxine biosynthetic process"/>
    <property type="evidence" value="ECO:0007669"/>
    <property type="project" value="UniProtKB-UniRule"/>
</dbReference>
<dbReference type="PIRSF" id="PIRSF000525">
    <property type="entry name" value="SerC"/>
    <property type="match status" value="1"/>
</dbReference>
<keyword evidence="4 12" id="KW-0032">Aminotransferase</keyword>
<dbReference type="InterPro" id="IPR015421">
    <property type="entry name" value="PyrdxlP-dep_Trfase_major"/>
</dbReference>
<feature type="binding site" evidence="12">
    <location>
        <begin position="235"/>
        <end position="236"/>
    </location>
    <ligand>
        <name>pyridoxal 5'-phosphate</name>
        <dbReference type="ChEBI" id="CHEBI:597326"/>
    </ligand>
</feature>
<keyword evidence="5 12" id="KW-0028">Amino-acid biosynthesis</keyword>
<keyword evidence="7 12" id="KW-0663">Pyridoxal phosphate</keyword>
<dbReference type="SUPFAM" id="SSF53383">
    <property type="entry name" value="PLP-dependent transferases"/>
    <property type="match status" value="1"/>
</dbReference>
<evidence type="ECO:0000256" key="6">
    <source>
        <dbReference type="ARBA" id="ARBA00022679"/>
    </source>
</evidence>
<feature type="binding site" evidence="12">
    <location>
        <position position="193"/>
    </location>
    <ligand>
        <name>pyridoxal 5'-phosphate</name>
        <dbReference type="ChEBI" id="CHEBI:597326"/>
    </ligand>
</feature>
<comment type="similarity">
    <text evidence="3 12">Belongs to the class-V pyridoxal-phosphate-dependent aminotransferase family. SerC subfamily.</text>
</comment>
<evidence type="ECO:0000256" key="7">
    <source>
        <dbReference type="ARBA" id="ARBA00022898"/>
    </source>
</evidence>
<comment type="cofactor">
    <cofactor evidence="12">
        <name>pyridoxal 5'-phosphate</name>
        <dbReference type="ChEBI" id="CHEBI:597326"/>
    </cofactor>
    <text evidence="12">Binds 1 pyridoxal phosphate per subunit.</text>
</comment>
<dbReference type="GO" id="GO:0030170">
    <property type="term" value="F:pyridoxal phosphate binding"/>
    <property type="evidence" value="ECO:0007669"/>
    <property type="project" value="UniProtKB-UniRule"/>
</dbReference>
<dbReference type="InterPro" id="IPR022278">
    <property type="entry name" value="Pser_aminoTfrase"/>
</dbReference>
<dbReference type="FunFam" id="3.90.1150.10:FF:000006">
    <property type="entry name" value="Phosphoserine aminotransferase"/>
    <property type="match status" value="1"/>
</dbReference>
<comment type="subunit">
    <text evidence="12">Homodimer.</text>
</comment>
<dbReference type="HAMAP" id="MF_00160">
    <property type="entry name" value="SerC_aminotrans_5"/>
    <property type="match status" value="1"/>
</dbReference>
<dbReference type="AlphaFoldDB" id="A0A0D2JBQ9"/>
<evidence type="ECO:0000256" key="4">
    <source>
        <dbReference type="ARBA" id="ARBA00022576"/>
    </source>
</evidence>
<accession>A0A0D2JBQ9</accession>
<dbReference type="Gene3D" id="3.90.1150.10">
    <property type="entry name" value="Aspartate Aminotransferase, domain 1"/>
    <property type="match status" value="1"/>
</dbReference>
<dbReference type="NCBIfam" id="NF003764">
    <property type="entry name" value="PRK05355.1"/>
    <property type="match status" value="1"/>
</dbReference>
<evidence type="ECO:0000256" key="8">
    <source>
        <dbReference type="ARBA" id="ARBA00023096"/>
    </source>
</evidence>
<feature type="binding site" evidence="12">
    <location>
        <position position="102"/>
    </location>
    <ligand>
        <name>pyridoxal 5'-phosphate</name>
        <dbReference type="ChEBI" id="CHEBI:597326"/>
    </ligand>
</feature>
<dbReference type="GO" id="GO:0005737">
    <property type="term" value="C:cytoplasm"/>
    <property type="evidence" value="ECO:0007669"/>
    <property type="project" value="UniProtKB-SubCell"/>
</dbReference>
<gene>
    <name evidence="12" type="primary">serC</name>
    <name evidence="14" type="ORF">X474_02415</name>
</gene>
<dbReference type="FunCoup" id="A0A0D2JBQ9">
    <property type="interactions" value="479"/>
</dbReference>
<comment type="pathway">
    <text evidence="1 12">Cofactor biosynthesis; pyridoxine 5'-phosphate biosynthesis; pyridoxine 5'-phosphate from D-erythrose 4-phosphate: step 3/5.</text>
</comment>
<dbReference type="InterPro" id="IPR000192">
    <property type="entry name" value="Aminotrans_V_dom"/>
</dbReference>
<comment type="caution">
    <text evidence="14">The sequence shown here is derived from an EMBL/GenBank/DDBJ whole genome shotgun (WGS) entry which is preliminary data.</text>
</comment>
<dbReference type="EMBL" id="AZAC01000002">
    <property type="protein sequence ID" value="KIX15574.1"/>
    <property type="molecule type" value="Genomic_DNA"/>
</dbReference>
<feature type="binding site" evidence="12">
    <location>
        <position position="151"/>
    </location>
    <ligand>
        <name>pyridoxal 5'-phosphate</name>
        <dbReference type="ChEBI" id="CHEBI:597326"/>
    </ligand>
</feature>
<feature type="domain" description="Aminotransferase class V" evidence="13">
    <location>
        <begin position="5"/>
        <end position="348"/>
    </location>
</feature>
<feature type="binding site" evidence="12">
    <location>
        <position position="170"/>
    </location>
    <ligand>
        <name>pyridoxal 5'-phosphate</name>
        <dbReference type="ChEBI" id="CHEBI:597326"/>
    </ligand>
</feature>
<dbReference type="EC" id="2.6.1.52" evidence="12"/>
<dbReference type="PANTHER" id="PTHR43247:SF1">
    <property type="entry name" value="PHOSPHOSERINE AMINOTRANSFERASE"/>
    <property type="match status" value="1"/>
</dbReference>
<dbReference type="Gene3D" id="3.40.640.10">
    <property type="entry name" value="Type I PLP-dependent aspartate aminotransferase-like (Major domain)"/>
    <property type="match status" value="1"/>
</dbReference>
<evidence type="ECO:0000256" key="2">
    <source>
        <dbReference type="ARBA" id="ARBA00005099"/>
    </source>
</evidence>
<keyword evidence="9 12" id="KW-0718">Serine biosynthesis</keyword>
<dbReference type="PATRIC" id="fig|1429043.3.peg.506"/>
<comment type="caution">
    <text evidence="12">Lacks conserved residue(s) required for the propagation of feature annotation.</text>
</comment>
<reference evidence="14 15" key="1">
    <citation type="submission" date="2013-11" db="EMBL/GenBank/DDBJ databases">
        <title>Metagenomic analysis of a methanogenic consortium involved in long chain n-alkane degradation.</title>
        <authorList>
            <person name="Davidova I.A."/>
            <person name="Callaghan A.V."/>
            <person name="Wawrik B."/>
            <person name="Pruitt S."/>
            <person name="Marks C."/>
            <person name="Duncan K.E."/>
            <person name="Suflita J.M."/>
        </authorList>
    </citation>
    <scope>NUCLEOTIDE SEQUENCE [LARGE SCALE GENOMIC DNA]</scope>
    <source>
        <strain evidence="14 15">SPR</strain>
    </source>
</reference>
<keyword evidence="6 12" id="KW-0808">Transferase</keyword>
<sequence length="360" mass="39341">MSTRVFNFNPGPATLPLQVLEKVQAEMLDYKGTGMSITEISHRSPEFDAVVNSAVARVKRLLGLSDDFTVLFLQGGASQQFYQIPMNLCQGKKPAYINTGTWSTKAIKEAQILGKDPVVLASSEDKGFSYIPKEYEVPKDAAYLHFTTNNTIKGTQFHTFPKADVPVIADMSSDIMSRPFDPKPFGLFYAGAQKNLGPAGVCLTVIRNDMLERVPEDIPTLLRYTTQASKNSMANTCPCFAIYLLELVLAWLEEEVGGLEKAEARNQKKAGTVYDAFDKSGGFYKATAAPEDRSLMNVTFRLANEDLEPVFIKEAAEQGLKGLKGHRSVGGCRASIYNAMPQAGADALADFMADFAAKNG</sequence>
<dbReference type="STRING" id="1429043.X474_02415"/>
<comment type="catalytic activity">
    <reaction evidence="10 12">
        <text>4-(phosphooxy)-L-threonine + 2-oxoglutarate = (R)-3-hydroxy-2-oxo-4-phosphooxybutanoate + L-glutamate</text>
        <dbReference type="Rhea" id="RHEA:16573"/>
        <dbReference type="ChEBI" id="CHEBI:16810"/>
        <dbReference type="ChEBI" id="CHEBI:29985"/>
        <dbReference type="ChEBI" id="CHEBI:58452"/>
        <dbReference type="ChEBI" id="CHEBI:58538"/>
        <dbReference type="EC" id="2.6.1.52"/>
    </reaction>
</comment>
<dbReference type="NCBIfam" id="TIGR01364">
    <property type="entry name" value="serC_1"/>
    <property type="match status" value="1"/>
</dbReference>